<dbReference type="InterPro" id="IPR002347">
    <property type="entry name" value="SDR_fam"/>
</dbReference>
<dbReference type="NCBIfam" id="NF005559">
    <property type="entry name" value="PRK07231.1"/>
    <property type="match status" value="1"/>
</dbReference>
<dbReference type="PANTHER" id="PTHR24321:SF8">
    <property type="entry name" value="ESTRADIOL 17-BETA-DEHYDROGENASE 8-RELATED"/>
    <property type="match status" value="1"/>
</dbReference>
<dbReference type="PRINTS" id="PR00081">
    <property type="entry name" value="GDHRDH"/>
</dbReference>
<sequence length="260" mass="26748">MTEMRLKDRVAVVTGGASGMGRATARSFVAEGAHVVIADVDEAAATAVADELGAPGPGSAQAYGLDITDLPALKGLIEHVEREFGILHVLYNNAGYPGPAGLDAVTDEFDKTVDINLKAAYYATSYAVPLLSRAVPHASVIFTSSTSGIVGSPLSVLYSATKGAVVLMAKSMALSLGGQGIRVNVICPGPTDTPMLPRFFGRETSEGLSEKISGFVQSSIPLQRLATSDDVAGAALFLASDESSFVTGIALPVDGGYLAR</sequence>
<dbReference type="CDD" id="cd05233">
    <property type="entry name" value="SDR_c"/>
    <property type="match status" value="1"/>
</dbReference>
<proteinExistence type="inferred from homology"/>
<dbReference type="PATRIC" id="fig|1324261.3.peg.4029"/>
<dbReference type="PANTHER" id="PTHR24321">
    <property type="entry name" value="DEHYDROGENASES, SHORT CHAIN"/>
    <property type="match status" value="1"/>
</dbReference>
<dbReference type="PROSITE" id="PS00061">
    <property type="entry name" value="ADH_SHORT"/>
    <property type="match status" value="1"/>
</dbReference>
<accession>A0A051TWM0</accession>
<evidence type="ECO:0000256" key="1">
    <source>
        <dbReference type="ARBA" id="ARBA00006484"/>
    </source>
</evidence>
<dbReference type="EMBL" id="JLXW01000010">
    <property type="protein sequence ID" value="KBZ61038.1"/>
    <property type="molecule type" value="Genomic_DNA"/>
</dbReference>
<comment type="similarity">
    <text evidence="1">Belongs to the short-chain dehydrogenases/reductases (SDR) family.</text>
</comment>
<dbReference type="SUPFAM" id="SSF51735">
    <property type="entry name" value="NAD(P)-binding Rossmann-fold domains"/>
    <property type="match status" value="1"/>
</dbReference>
<keyword evidence="4" id="KW-1185">Reference proteome</keyword>
<protein>
    <recommendedName>
        <fullName evidence="5">Oxidoreductase</fullName>
    </recommendedName>
</protein>
<evidence type="ECO:0008006" key="5">
    <source>
        <dbReference type="Google" id="ProtNLM"/>
    </source>
</evidence>
<keyword evidence="2" id="KW-0560">Oxidoreductase</keyword>
<dbReference type="RefSeq" id="WP_049957515.1">
    <property type="nucleotide sequence ID" value="NZ_KK328284.1"/>
</dbReference>
<name>A0A051TWM0_9MYCO</name>
<evidence type="ECO:0000313" key="4">
    <source>
        <dbReference type="Proteomes" id="UP000025947"/>
    </source>
</evidence>
<dbReference type="AlphaFoldDB" id="A0A051TWM0"/>
<organism evidence="3 4">
    <name type="scientific">Mycobacterium [tuberculosis] TKK-01-0051</name>
    <dbReference type="NCBI Taxonomy" id="1324261"/>
    <lineage>
        <taxon>Bacteria</taxon>
        <taxon>Bacillati</taxon>
        <taxon>Actinomycetota</taxon>
        <taxon>Actinomycetes</taxon>
        <taxon>Mycobacteriales</taxon>
        <taxon>Mycobacteriaceae</taxon>
        <taxon>Mycobacterium</taxon>
        <taxon>Mycobacterium avium complex (MAC)</taxon>
    </lineage>
</organism>
<dbReference type="GO" id="GO:0016491">
    <property type="term" value="F:oxidoreductase activity"/>
    <property type="evidence" value="ECO:0007669"/>
    <property type="project" value="UniProtKB-KW"/>
</dbReference>
<dbReference type="HOGENOM" id="CLU_010194_1_0_11"/>
<evidence type="ECO:0000256" key="2">
    <source>
        <dbReference type="ARBA" id="ARBA00023002"/>
    </source>
</evidence>
<dbReference type="Proteomes" id="UP000025947">
    <property type="component" value="Unassembled WGS sequence"/>
</dbReference>
<dbReference type="InterPro" id="IPR020904">
    <property type="entry name" value="Sc_DH/Rdtase_CS"/>
</dbReference>
<gene>
    <name evidence="3" type="ORF">K875_03989</name>
</gene>
<dbReference type="Pfam" id="PF13561">
    <property type="entry name" value="adh_short_C2"/>
    <property type="match status" value="1"/>
</dbReference>
<dbReference type="FunFam" id="3.40.50.720:FF:000084">
    <property type="entry name" value="Short-chain dehydrogenase reductase"/>
    <property type="match status" value="1"/>
</dbReference>
<reference evidence="3 4" key="1">
    <citation type="submission" date="2014-04" db="EMBL/GenBank/DDBJ databases">
        <title>The Genome Sequence of Mycobacterium tuberculosis TKK-01-0051.</title>
        <authorList>
            <consortium name="The Broad Institute Genomics Platform"/>
            <consortium name="The Broad Institute Genome Sequencing Center for Infectious Disease"/>
            <person name="Earl A.M."/>
            <person name="Cohen K."/>
            <person name="Pym A."/>
            <person name="Bishai W."/>
            <person name="Maharaj K."/>
            <person name="Desjardins C."/>
            <person name="Abeel T."/>
            <person name="Young S."/>
            <person name="Zeng Q."/>
            <person name="Gargeya S."/>
            <person name="Abouelleil A."/>
            <person name="Alvarado L."/>
            <person name="Chapman S.B."/>
            <person name="Gainer-Dewar J."/>
            <person name="Goldberg J."/>
            <person name="Griggs A."/>
            <person name="Gujja S."/>
            <person name="Hansen M."/>
            <person name="Howarth C."/>
            <person name="Imamovic A."/>
            <person name="Larimer J."/>
            <person name="Murphy C."/>
            <person name="Naylor J."/>
            <person name="Pearson M."/>
            <person name="Poon T.W."/>
            <person name="Priest M."/>
            <person name="Roberts A."/>
            <person name="Saif S."/>
            <person name="Shea T."/>
            <person name="Sykes S."/>
            <person name="Wortman J."/>
            <person name="Nusbaum C."/>
            <person name="Birren B."/>
        </authorList>
    </citation>
    <scope>NUCLEOTIDE SEQUENCE [LARGE SCALE GENOMIC DNA]</scope>
    <source>
        <strain evidence="3 4">TKK-01-0051</strain>
    </source>
</reference>
<dbReference type="InterPro" id="IPR036291">
    <property type="entry name" value="NAD(P)-bd_dom_sf"/>
</dbReference>
<dbReference type="Gene3D" id="3.40.50.720">
    <property type="entry name" value="NAD(P)-binding Rossmann-like Domain"/>
    <property type="match status" value="1"/>
</dbReference>
<evidence type="ECO:0000313" key="3">
    <source>
        <dbReference type="EMBL" id="KBZ61038.1"/>
    </source>
</evidence>
<comment type="caution">
    <text evidence="3">The sequence shown here is derived from an EMBL/GenBank/DDBJ whole genome shotgun (WGS) entry which is preliminary data.</text>
</comment>